<dbReference type="AlphaFoldDB" id="A0A2N8RD99"/>
<keyword evidence="5 9" id="KW-0997">Cell inner membrane</keyword>
<dbReference type="Proteomes" id="UP000236003">
    <property type="component" value="Unassembled WGS sequence"/>
</dbReference>
<dbReference type="PANTHER" id="PTHR30386:SF17">
    <property type="entry name" value="ALKALINE PROTEASE SECRETION PROTEIN APRE"/>
    <property type="match status" value="1"/>
</dbReference>
<evidence type="ECO:0000313" key="12">
    <source>
        <dbReference type="EMBL" id="PNF59064.1"/>
    </source>
</evidence>
<comment type="subcellular location">
    <subcellularLocation>
        <location evidence="1 9">Cell inner membrane</location>
        <topology evidence="1 9">Single-pass membrane protein</topology>
    </subcellularLocation>
</comment>
<evidence type="ECO:0000256" key="6">
    <source>
        <dbReference type="ARBA" id="ARBA00022692"/>
    </source>
</evidence>
<keyword evidence="6 9" id="KW-0812">Transmembrane</keyword>
<keyword evidence="8 9" id="KW-0472">Membrane</keyword>
<accession>A0A2N8RD99</accession>
<evidence type="ECO:0000259" key="11">
    <source>
        <dbReference type="Pfam" id="PF26002"/>
    </source>
</evidence>
<evidence type="ECO:0000256" key="5">
    <source>
        <dbReference type="ARBA" id="ARBA00022519"/>
    </source>
</evidence>
<dbReference type="NCBIfam" id="TIGR01843">
    <property type="entry name" value="type_I_hlyD"/>
    <property type="match status" value="1"/>
</dbReference>
<name>A0A2N8RD99_STUST</name>
<dbReference type="PANTHER" id="PTHR30386">
    <property type="entry name" value="MEMBRANE FUSION SUBUNIT OF EMRAB-TOLC MULTIDRUG EFFLUX PUMP"/>
    <property type="match status" value="1"/>
</dbReference>
<proteinExistence type="inferred from homology"/>
<dbReference type="SUPFAM" id="SSF111369">
    <property type="entry name" value="HlyD-like secretion proteins"/>
    <property type="match status" value="1"/>
</dbReference>
<dbReference type="Gene3D" id="2.40.50.100">
    <property type="match status" value="1"/>
</dbReference>
<comment type="similarity">
    <text evidence="2 9">Belongs to the membrane fusion protein (MFP) (TC 8.A.1) family.</text>
</comment>
<protein>
    <recommendedName>
        <fullName evidence="9">Membrane fusion protein (MFP) family protein</fullName>
    </recommendedName>
</protein>
<sequence>MTSINPASTESLSGLPTSDRKARYLGYLIVFVTFGIFGTWATFAPLESAALAPGVVTVQSYRKTVQHLEGGIVKELHARDGEVVSAGDPLIVLDDTQVRAEYGITRSQLVAAQAMEARLKAERDGLDAVDYSQMLESKSHRAQEARDGETQVFNARRGSRLGEVSVLEKRIGQLNEQISGLRSMINTKRSLEASYTGEIGELSDLLAEGFVDKQRLLDQERKLDMLRAEIADHQSEITKTRLHISETELQILQLNKDFSSEVVAQLADVQTKVFDLQERMAALEDRLTRIVIRAPENGMIIGMKVHTVGGVISPGTPLLDIVPAMSDLIIEAQVSPIDVDRVRVGKPADIRFSAFKSSTTPVMKGEVTQVSADRLINEQTGMPYYLARVALTEEGTKALGSLQLQPGMPAEVLINTGERTMLQYLLQPATDAFAKSMIED</sequence>
<dbReference type="InterPro" id="IPR010129">
    <property type="entry name" value="T1SS_HlyD"/>
</dbReference>
<dbReference type="InterPro" id="IPR058982">
    <property type="entry name" value="Beta-barrel_AprE"/>
</dbReference>
<dbReference type="PROSITE" id="PS00543">
    <property type="entry name" value="HLYD_FAMILY"/>
    <property type="match status" value="1"/>
</dbReference>
<dbReference type="InterPro" id="IPR050739">
    <property type="entry name" value="MFP"/>
</dbReference>
<dbReference type="InterPro" id="IPR058781">
    <property type="entry name" value="HH_AprE-like"/>
</dbReference>
<reference evidence="12 13" key="1">
    <citation type="submission" date="2018-01" db="EMBL/GenBank/DDBJ databases">
        <title>Denitrification phenotypes of diverse strains of Pseudomonas stutzeri.</title>
        <authorList>
            <person name="Milligan D.A."/>
            <person name="Bergaust L."/>
            <person name="Bakken L.R."/>
            <person name="Frostegard A."/>
        </authorList>
    </citation>
    <scope>NUCLEOTIDE SEQUENCE [LARGE SCALE GENOMIC DNA]</scope>
    <source>
        <strain evidence="12 13">CCUG 44592</strain>
    </source>
</reference>
<organism evidence="12 13">
    <name type="scientific">Stutzerimonas stutzeri</name>
    <name type="common">Pseudomonas stutzeri</name>
    <dbReference type="NCBI Taxonomy" id="316"/>
    <lineage>
        <taxon>Bacteria</taxon>
        <taxon>Pseudomonadati</taxon>
        <taxon>Pseudomonadota</taxon>
        <taxon>Gammaproteobacteria</taxon>
        <taxon>Pseudomonadales</taxon>
        <taxon>Pseudomonadaceae</taxon>
        <taxon>Stutzerimonas</taxon>
    </lineage>
</organism>
<evidence type="ECO:0000256" key="2">
    <source>
        <dbReference type="ARBA" id="ARBA00009477"/>
    </source>
</evidence>
<keyword evidence="4 9" id="KW-1003">Cell membrane</keyword>
<dbReference type="Pfam" id="PF25994">
    <property type="entry name" value="HH_AprE"/>
    <property type="match status" value="1"/>
</dbReference>
<evidence type="ECO:0000259" key="10">
    <source>
        <dbReference type="Pfam" id="PF25994"/>
    </source>
</evidence>
<dbReference type="GO" id="GO:0009306">
    <property type="term" value="P:protein secretion"/>
    <property type="evidence" value="ECO:0007669"/>
    <property type="project" value="InterPro"/>
</dbReference>
<evidence type="ECO:0000256" key="7">
    <source>
        <dbReference type="ARBA" id="ARBA00022989"/>
    </source>
</evidence>
<dbReference type="GO" id="GO:0005886">
    <property type="term" value="C:plasma membrane"/>
    <property type="evidence" value="ECO:0007669"/>
    <property type="project" value="UniProtKB-SubCell"/>
</dbReference>
<dbReference type="Pfam" id="PF26002">
    <property type="entry name" value="Beta-barrel_AprE"/>
    <property type="match status" value="1"/>
</dbReference>
<feature type="transmembrane region" description="Helical" evidence="9">
    <location>
        <begin position="24"/>
        <end position="43"/>
    </location>
</feature>
<feature type="domain" description="AprE-like long alpha-helical hairpin" evidence="10">
    <location>
        <begin position="98"/>
        <end position="286"/>
    </location>
</feature>
<evidence type="ECO:0000256" key="9">
    <source>
        <dbReference type="RuleBase" id="RU365093"/>
    </source>
</evidence>
<keyword evidence="3 9" id="KW-0813">Transport</keyword>
<evidence type="ECO:0000256" key="3">
    <source>
        <dbReference type="ARBA" id="ARBA00022448"/>
    </source>
</evidence>
<dbReference type="InterPro" id="IPR006144">
    <property type="entry name" value="Secretion_HlyD_CS"/>
</dbReference>
<feature type="domain" description="AprE-like beta-barrel" evidence="11">
    <location>
        <begin position="328"/>
        <end position="417"/>
    </location>
</feature>
<gene>
    <name evidence="12" type="ORF">CXK99_12395</name>
</gene>
<dbReference type="EMBL" id="POUM01000010">
    <property type="protein sequence ID" value="PNF59064.1"/>
    <property type="molecule type" value="Genomic_DNA"/>
</dbReference>
<dbReference type="Gene3D" id="2.40.30.170">
    <property type="match status" value="1"/>
</dbReference>
<keyword evidence="7 9" id="KW-1133">Transmembrane helix</keyword>
<evidence type="ECO:0000313" key="13">
    <source>
        <dbReference type="Proteomes" id="UP000236003"/>
    </source>
</evidence>
<dbReference type="PRINTS" id="PR01490">
    <property type="entry name" value="RTXTOXIND"/>
</dbReference>
<dbReference type="Gene3D" id="1.10.287.470">
    <property type="entry name" value="Helix hairpin bin"/>
    <property type="match status" value="1"/>
</dbReference>
<dbReference type="RefSeq" id="WP_102820757.1">
    <property type="nucleotide sequence ID" value="NZ_JAMOHR010000009.1"/>
</dbReference>
<evidence type="ECO:0000256" key="1">
    <source>
        <dbReference type="ARBA" id="ARBA00004377"/>
    </source>
</evidence>
<evidence type="ECO:0000256" key="8">
    <source>
        <dbReference type="ARBA" id="ARBA00023136"/>
    </source>
</evidence>
<evidence type="ECO:0000256" key="4">
    <source>
        <dbReference type="ARBA" id="ARBA00022475"/>
    </source>
</evidence>
<comment type="caution">
    <text evidence="12">The sequence shown here is derived from an EMBL/GenBank/DDBJ whole genome shotgun (WGS) entry which is preliminary data.</text>
</comment>